<keyword evidence="5" id="KW-0472">Membrane</keyword>
<evidence type="ECO:0000313" key="7">
    <source>
        <dbReference type="EMBL" id="VEL35292.1"/>
    </source>
</evidence>
<accession>A0A448XFA2</accession>
<dbReference type="SMART" id="SM01202">
    <property type="entry name" value="FerI"/>
    <property type="match status" value="1"/>
</dbReference>
<dbReference type="Pfam" id="PF00168">
    <property type="entry name" value="C2"/>
    <property type="match status" value="1"/>
</dbReference>
<feature type="domain" description="C2" evidence="6">
    <location>
        <begin position="1"/>
        <end position="105"/>
    </location>
</feature>
<evidence type="ECO:0000259" key="6">
    <source>
        <dbReference type="PROSITE" id="PS50004"/>
    </source>
</evidence>
<protein>
    <recommendedName>
        <fullName evidence="6">C2 domain-containing protein</fullName>
    </recommendedName>
</protein>
<dbReference type="CDD" id="cd04011">
    <property type="entry name" value="C2B_Ferlin"/>
    <property type="match status" value="1"/>
</dbReference>
<dbReference type="InterPro" id="IPR000008">
    <property type="entry name" value="C2_dom"/>
</dbReference>
<evidence type="ECO:0000256" key="5">
    <source>
        <dbReference type="ARBA" id="ARBA00023136"/>
    </source>
</evidence>
<keyword evidence="8" id="KW-1185">Reference proteome</keyword>
<dbReference type="Proteomes" id="UP000784294">
    <property type="component" value="Unassembled WGS sequence"/>
</dbReference>
<dbReference type="SUPFAM" id="SSF49562">
    <property type="entry name" value="C2 domain (Calcium/lipid-binding domain, CaLB)"/>
    <property type="match status" value="1"/>
</dbReference>
<dbReference type="AlphaFoldDB" id="A0A448XFA2"/>
<evidence type="ECO:0000256" key="2">
    <source>
        <dbReference type="ARBA" id="ARBA00022692"/>
    </source>
</evidence>
<evidence type="ECO:0000256" key="3">
    <source>
        <dbReference type="ARBA" id="ARBA00022737"/>
    </source>
</evidence>
<dbReference type="InterPro" id="IPR012968">
    <property type="entry name" value="FerIin_dom"/>
</dbReference>
<dbReference type="Pfam" id="PF08151">
    <property type="entry name" value="FerI"/>
    <property type="match status" value="1"/>
</dbReference>
<dbReference type="OrthoDB" id="10059618at2759"/>
<sequence>MNVFVRVKVIEARQLQGANISPICKVNCYNQAKQTRVKNSSNSPYWGETFFFNFRVSPAVLMEQMIQFGVFNSRHLRSDALVGNFKFDLAIAYEEDGHCVLNKWLLLCDPEDTMSGPKGYLKMSIVILGPGDEPPSMKCTDDENEDIES</sequence>
<dbReference type="EMBL" id="CAAALY010249498">
    <property type="protein sequence ID" value="VEL35292.1"/>
    <property type="molecule type" value="Genomic_DNA"/>
</dbReference>
<evidence type="ECO:0000256" key="1">
    <source>
        <dbReference type="ARBA" id="ARBA00004167"/>
    </source>
</evidence>
<dbReference type="GO" id="GO:0061025">
    <property type="term" value="P:membrane fusion"/>
    <property type="evidence" value="ECO:0007669"/>
    <property type="project" value="TreeGrafter"/>
</dbReference>
<dbReference type="Gene3D" id="2.60.40.150">
    <property type="entry name" value="C2 domain"/>
    <property type="match status" value="1"/>
</dbReference>
<keyword evidence="4" id="KW-1133">Transmembrane helix</keyword>
<dbReference type="InterPro" id="IPR035892">
    <property type="entry name" value="C2_domain_sf"/>
</dbReference>
<dbReference type="PANTHER" id="PTHR12546:SF33">
    <property type="entry name" value="SPERM VESICLE FUSION PROTEIN FER-1"/>
    <property type="match status" value="1"/>
</dbReference>
<evidence type="ECO:0000256" key="4">
    <source>
        <dbReference type="ARBA" id="ARBA00022989"/>
    </source>
</evidence>
<dbReference type="InterPro" id="IPR037721">
    <property type="entry name" value="Ferlin"/>
</dbReference>
<comment type="subcellular location">
    <subcellularLocation>
        <location evidence="1">Membrane</location>
        <topology evidence="1">Single-pass membrane protein</topology>
    </subcellularLocation>
</comment>
<comment type="caution">
    <text evidence="7">The sequence shown here is derived from an EMBL/GenBank/DDBJ whole genome shotgun (WGS) entry which is preliminary data.</text>
</comment>
<dbReference type="GO" id="GO:0007009">
    <property type="term" value="P:plasma membrane organization"/>
    <property type="evidence" value="ECO:0007669"/>
    <property type="project" value="TreeGrafter"/>
</dbReference>
<name>A0A448XFA2_9PLAT</name>
<reference evidence="7" key="1">
    <citation type="submission" date="2018-11" db="EMBL/GenBank/DDBJ databases">
        <authorList>
            <consortium name="Pathogen Informatics"/>
        </authorList>
    </citation>
    <scope>NUCLEOTIDE SEQUENCE</scope>
</reference>
<dbReference type="SMART" id="SM00239">
    <property type="entry name" value="C2"/>
    <property type="match status" value="1"/>
</dbReference>
<gene>
    <name evidence="7" type="ORF">PXEA_LOCUS28732</name>
</gene>
<evidence type="ECO:0000313" key="8">
    <source>
        <dbReference type="Proteomes" id="UP000784294"/>
    </source>
</evidence>
<keyword evidence="2" id="KW-0812">Transmembrane</keyword>
<proteinExistence type="predicted"/>
<dbReference type="PANTHER" id="PTHR12546">
    <property type="entry name" value="FER-1-LIKE"/>
    <property type="match status" value="1"/>
</dbReference>
<keyword evidence="3" id="KW-0677">Repeat</keyword>
<dbReference type="GO" id="GO:0016020">
    <property type="term" value="C:membrane"/>
    <property type="evidence" value="ECO:0007669"/>
    <property type="project" value="UniProtKB-SubCell"/>
</dbReference>
<dbReference type="PROSITE" id="PS50004">
    <property type="entry name" value="C2"/>
    <property type="match status" value="1"/>
</dbReference>
<organism evidence="7 8">
    <name type="scientific">Protopolystoma xenopodis</name>
    <dbReference type="NCBI Taxonomy" id="117903"/>
    <lineage>
        <taxon>Eukaryota</taxon>
        <taxon>Metazoa</taxon>
        <taxon>Spiralia</taxon>
        <taxon>Lophotrochozoa</taxon>
        <taxon>Platyhelminthes</taxon>
        <taxon>Monogenea</taxon>
        <taxon>Polyopisthocotylea</taxon>
        <taxon>Polystomatidea</taxon>
        <taxon>Polystomatidae</taxon>
        <taxon>Protopolystoma</taxon>
    </lineage>
</organism>
<dbReference type="InterPro" id="IPR037720">
    <property type="entry name" value="C2B_Ferlin"/>
</dbReference>